<keyword evidence="2" id="KW-1185">Reference proteome</keyword>
<protein>
    <submittedName>
        <fullName evidence="1">Uncharacterized protein</fullName>
    </submittedName>
</protein>
<evidence type="ECO:0000313" key="2">
    <source>
        <dbReference type="Proteomes" id="UP001054945"/>
    </source>
</evidence>
<dbReference type="Proteomes" id="UP001054945">
    <property type="component" value="Unassembled WGS sequence"/>
</dbReference>
<dbReference type="EMBL" id="BPLR01008615">
    <property type="protein sequence ID" value="GIY26007.1"/>
    <property type="molecule type" value="Genomic_DNA"/>
</dbReference>
<evidence type="ECO:0000313" key="1">
    <source>
        <dbReference type="EMBL" id="GIY26007.1"/>
    </source>
</evidence>
<comment type="caution">
    <text evidence="1">The sequence shown here is derived from an EMBL/GenBank/DDBJ whole genome shotgun (WGS) entry which is preliminary data.</text>
</comment>
<accession>A0AAV4S0S2</accession>
<name>A0AAV4S0S2_CAEEX</name>
<dbReference type="AlphaFoldDB" id="A0AAV4S0S2"/>
<sequence>MPTKYFHAKSSLRVPSKVKTHIPRVISFPWVRITRNATLFFALSPFTPILQRRQRQRREEIINNVPSRKNYVGKLCGIRQDSNFCVLLRDSDCDPDVRKYLHCVSLFDSPQENVICLAMGAREVGLYSPGNDEEHLLPPASFIPQSYSMYLSHSSTAINHRQQLNLENSCI</sequence>
<organism evidence="1 2">
    <name type="scientific">Caerostris extrusa</name>
    <name type="common">Bark spider</name>
    <name type="synonym">Caerostris bankana</name>
    <dbReference type="NCBI Taxonomy" id="172846"/>
    <lineage>
        <taxon>Eukaryota</taxon>
        <taxon>Metazoa</taxon>
        <taxon>Ecdysozoa</taxon>
        <taxon>Arthropoda</taxon>
        <taxon>Chelicerata</taxon>
        <taxon>Arachnida</taxon>
        <taxon>Araneae</taxon>
        <taxon>Araneomorphae</taxon>
        <taxon>Entelegynae</taxon>
        <taxon>Araneoidea</taxon>
        <taxon>Araneidae</taxon>
        <taxon>Caerostris</taxon>
    </lineage>
</organism>
<gene>
    <name evidence="1" type="ORF">CEXT_717761</name>
</gene>
<proteinExistence type="predicted"/>
<reference evidence="1 2" key="1">
    <citation type="submission" date="2021-06" db="EMBL/GenBank/DDBJ databases">
        <title>Caerostris extrusa draft genome.</title>
        <authorList>
            <person name="Kono N."/>
            <person name="Arakawa K."/>
        </authorList>
    </citation>
    <scope>NUCLEOTIDE SEQUENCE [LARGE SCALE GENOMIC DNA]</scope>
</reference>